<comment type="catalytic activity">
    <reaction evidence="1 5 6">
        <text>[protein]-peptidylproline (omega=180) = [protein]-peptidylproline (omega=0)</text>
        <dbReference type="Rhea" id="RHEA:16237"/>
        <dbReference type="Rhea" id="RHEA-COMP:10747"/>
        <dbReference type="Rhea" id="RHEA-COMP:10748"/>
        <dbReference type="ChEBI" id="CHEBI:83833"/>
        <dbReference type="ChEBI" id="CHEBI:83834"/>
        <dbReference type="EC" id="5.2.1.8"/>
    </reaction>
</comment>
<dbReference type="EC" id="5.2.1.8" evidence="6"/>
<dbReference type="GO" id="GO:0003755">
    <property type="term" value="F:peptidyl-prolyl cis-trans isomerase activity"/>
    <property type="evidence" value="ECO:0007669"/>
    <property type="project" value="UniProtKB-UniRule"/>
</dbReference>
<feature type="signal peptide" evidence="7">
    <location>
        <begin position="1"/>
        <end position="19"/>
    </location>
</feature>
<dbReference type="PANTHER" id="PTHR43811:SF19">
    <property type="entry name" value="39 KDA FK506-BINDING NUCLEAR PROTEIN"/>
    <property type="match status" value="1"/>
</dbReference>
<dbReference type="SUPFAM" id="SSF54534">
    <property type="entry name" value="FKBP-like"/>
    <property type="match status" value="1"/>
</dbReference>
<evidence type="ECO:0000256" key="6">
    <source>
        <dbReference type="RuleBase" id="RU003915"/>
    </source>
</evidence>
<evidence type="ECO:0000313" key="9">
    <source>
        <dbReference type="EMBL" id="AGS52563.1"/>
    </source>
</evidence>
<organism evidence="9">
    <name type="scientific">uncultured bacterium contig00023</name>
    <dbReference type="NCBI Taxonomy" id="1181512"/>
    <lineage>
        <taxon>Bacteria</taxon>
        <taxon>environmental samples</taxon>
    </lineage>
</organism>
<evidence type="ECO:0000256" key="3">
    <source>
        <dbReference type="ARBA" id="ARBA00023110"/>
    </source>
</evidence>
<feature type="chain" id="PRO_5032295092" description="Peptidyl-prolyl cis-trans isomerase" evidence="7">
    <location>
        <begin position="20"/>
        <end position="230"/>
    </location>
</feature>
<dbReference type="InterPro" id="IPR001179">
    <property type="entry name" value="PPIase_FKBP_dom"/>
</dbReference>
<dbReference type="InterPro" id="IPR000774">
    <property type="entry name" value="PPIase_FKBP_N"/>
</dbReference>
<protein>
    <recommendedName>
        <fullName evidence="6">Peptidyl-prolyl cis-trans isomerase</fullName>
        <ecNumber evidence="6">5.2.1.8</ecNumber>
    </recommendedName>
</protein>
<dbReference type="Pfam" id="PF00254">
    <property type="entry name" value="FKBP_C"/>
    <property type="match status" value="1"/>
</dbReference>
<dbReference type="Gene3D" id="1.10.287.460">
    <property type="entry name" value="Peptidyl-prolyl cis-trans isomerase, FKBP-type, N-terminal domain"/>
    <property type="match status" value="1"/>
</dbReference>
<evidence type="ECO:0000256" key="4">
    <source>
        <dbReference type="ARBA" id="ARBA00023235"/>
    </source>
</evidence>
<feature type="domain" description="PPIase FKBP-type" evidence="8">
    <location>
        <begin position="138"/>
        <end position="223"/>
    </location>
</feature>
<keyword evidence="4 5" id="KW-0413">Isomerase</keyword>
<evidence type="ECO:0000256" key="7">
    <source>
        <dbReference type="SAM" id="SignalP"/>
    </source>
</evidence>
<dbReference type="Pfam" id="PF01346">
    <property type="entry name" value="FKBP_N"/>
    <property type="match status" value="1"/>
</dbReference>
<dbReference type="EMBL" id="JQ844201">
    <property type="protein sequence ID" value="AGS52563.1"/>
    <property type="molecule type" value="Genomic_DNA"/>
</dbReference>
<comment type="similarity">
    <text evidence="2 6">Belongs to the FKBP-type PPIase family.</text>
</comment>
<evidence type="ECO:0000256" key="1">
    <source>
        <dbReference type="ARBA" id="ARBA00000971"/>
    </source>
</evidence>
<evidence type="ECO:0000259" key="8">
    <source>
        <dbReference type="PROSITE" id="PS50059"/>
    </source>
</evidence>
<keyword evidence="3 5" id="KW-0697">Rotamase</keyword>
<proteinExistence type="inferred from homology"/>
<reference evidence="9" key="1">
    <citation type="submission" date="2012-03" db="EMBL/GenBank/DDBJ databases">
        <title>Functional metagenomics reveals considerable lignocellulase gene clusters in the gut microbiome of a wood-feeding higher termite.</title>
        <authorList>
            <person name="Liu N."/>
        </authorList>
    </citation>
    <scope>NUCLEOTIDE SEQUENCE</scope>
</reference>
<dbReference type="PROSITE" id="PS50059">
    <property type="entry name" value="FKBP_PPIASE"/>
    <property type="match status" value="1"/>
</dbReference>
<accession>A0A806K039</accession>
<sequence length="230" mass="25569">MKKFLILAVLIIPALAVHAKGILEDQKQADEKARVSYAFGMLMGSSLNSIDLEFDYTAFAEGLKAVIENKDLQFSEQEAMEIVDAAIQKSIETKAEENRLREEAFLAQNSARPEVKVTPSGLQYQILFDTEGEKPKADSIVRVNYMGTFIDGNLFDSSSEEDGSYIPLEMVISGWTEGLQLMSVGSKYRFYIPSSLAYGEEGIQSIIPPYSTLIFTVDLLEIINDSPLNE</sequence>
<dbReference type="InterPro" id="IPR036944">
    <property type="entry name" value="PPIase_FKBP_N_sf"/>
</dbReference>
<name>A0A806K039_9BACT</name>
<dbReference type="GO" id="GO:0006457">
    <property type="term" value="P:protein folding"/>
    <property type="evidence" value="ECO:0007669"/>
    <property type="project" value="InterPro"/>
</dbReference>
<keyword evidence="7" id="KW-0732">Signal</keyword>
<dbReference type="InterPro" id="IPR046357">
    <property type="entry name" value="PPIase_dom_sf"/>
</dbReference>
<dbReference type="AlphaFoldDB" id="A0A806K039"/>
<evidence type="ECO:0000256" key="5">
    <source>
        <dbReference type="PROSITE-ProRule" id="PRU00277"/>
    </source>
</evidence>
<dbReference type="PANTHER" id="PTHR43811">
    <property type="entry name" value="FKBP-TYPE PEPTIDYL-PROLYL CIS-TRANS ISOMERASE FKPA"/>
    <property type="match status" value="1"/>
</dbReference>
<dbReference type="Gene3D" id="3.10.50.40">
    <property type="match status" value="1"/>
</dbReference>
<evidence type="ECO:0000256" key="2">
    <source>
        <dbReference type="ARBA" id="ARBA00006577"/>
    </source>
</evidence>